<dbReference type="AlphaFoldDB" id="A0A370DY46"/>
<dbReference type="EMBL" id="QFXD01000129">
    <property type="protein sequence ID" value="RDH91198.1"/>
    <property type="molecule type" value="Genomic_DNA"/>
</dbReference>
<evidence type="ECO:0000313" key="3">
    <source>
        <dbReference type="Proteomes" id="UP000255508"/>
    </source>
</evidence>
<dbReference type="Pfam" id="PF05787">
    <property type="entry name" value="PhoX"/>
    <property type="match status" value="1"/>
</dbReference>
<dbReference type="Proteomes" id="UP000255508">
    <property type="component" value="Unassembled WGS sequence"/>
</dbReference>
<dbReference type="PANTHER" id="PTHR35399:SF2">
    <property type="entry name" value="DUF839 DOMAIN-CONTAINING PROTEIN"/>
    <property type="match status" value="1"/>
</dbReference>
<evidence type="ECO:0000313" key="2">
    <source>
        <dbReference type="EMBL" id="RDH91198.1"/>
    </source>
</evidence>
<gene>
    <name evidence="2" type="ORF">DIZ79_06915</name>
</gene>
<organism evidence="2 3">
    <name type="scientific">endosymbiont of Lamellibrachia luymesi</name>
    <dbReference type="NCBI Taxonomy" id="2200907"/>
    <lineage>
        <taxon>Bacteria</taxon>
        <taxon>Pseudomonadati</taxon>
        <taxon>Pseudomonadota</taxon>
        <taxon>Gammaproteobacteria</taxon>
        <taxon>sulfur-oxidizing symbionts</taxon>
    </lineage>
</organism>
<name>A0A370DY46_9GAMM</name>
<proteinExistence type="predicted"/>
<reference evidence="2 3" key="1">
    <citation type="journal article" date="2018" name="ISME J.">
        <title>Endosymbiont genomes yield clues of tubeworm success.</title>
        <authorList>
            <person name="Li Y."/>
            <person name="Liles M.R."/>
            <person name="Halanych K.M."/>
        </authorList>
    </citation>
    <scope>NUCLEOTIDE SEQUENCE [LARGE SCALE GENOMIC DNA]</scope>
    <source>
        <strain evidence="2">A1422</strain>
    </source>
</reference>
<sequence>MRRHACWNLSQRTSSEHQNRSSKVKRTRPLDLAPLKGAWNLCAGSVTPWSTHLASEEYEPNAAVVDDIPDRSFQSMASYMGGDPAQLNPYDYGWQLEARVDSFDQVKLTRHYAMGRFSPEAGIVMPDRKTVYITDDGNNTALFRFVADRAGDLSSGKLFAARWIQTSRLNGGSAELDWIPLGHADDATIKKQIDRRIGFDEIFHFSHPGLGNECPNGYRAINTRWKHECLRVKSGMEQAASRLESRRYAALLGATTEFSKMEGVTYDSTTNRLYIAMTSLSKGMEDNRKGNLPNDRWDRGGPNHIRLPYNPCGAVYTLELDEAYAAHSMRALVTGHPVNGDPDNRCDTAGIANPDNLTFIQGQDTLIIAEDSSKGHRNNALWAYRVANGELNHIQTAPLGAEITGAYHFPDVNGWDYLFSVIQHPLDAASITGYIGPIPAGTTADKQNQ</sequence>
<dbReference type="InterPro" id="IPR008557">
    <property type="entry name" value="PhoX"/>
</dbReference>
<feature type="region of interest" description="Disordered" evidence="1">
    <location>
        <begin position="1"/>
        <end position="27"/>
    </location>
</feature>
<comment type="caution">
    <text evidence="2">The sequence shown here is derived from an EMBL/GenBank/DDBJ whole genome shotgun (WGS) entry which is preliminary data.</text>
</comment>
<dbReference type="PANTHER" id="PTHR35399">
    <property type="entry name" value="SLR8030 PROTEIN"/>
    <property type="match status" value="1"/>
</dbReference>
<evidence type="ECO:0000256" key="1">
    <source>
        <dbReference type="SAM" id="MobiDB-lite"/>
    </source>
</evidence>
<accession>A0A370DY46</accession>
<protein>
    <submittedName>
        <fullName evidence="2">Alkaline phosphatase</fullName>
    </submittedName>
</protein>